<feature type="region of interest" description="Disordered" evidence="1">
    <location>
        <begin position="20"/>
        <end position="50"/>
    </location>
</feature>
<dbReference type="RefSeq" id="WP_089883286.1">
    <property type="nucleotide sequence ID" value="NZ_FOYS01000007.1"/>
</dbReference>
<dbReference type="AlphaFoldDB" id="A0A1I6IQ24"/>
<evidence type="ECO:0000256" key="1">
    <source>
        <dbReference type="SAM" id="MobiDB-lite"/>
    </source>
</evidence>
<dbReference type="PROSITE" id="PS51257">
    <property type="entry name" value="PROKAR_LIPOPROTEIN"/>
    <property type="match status" value="1"/>
</dbReference>
<proteinExistence type="predicted"/>
<dbReference type="OrthoDB" id="307397at2157"/>
<dbReference type="InterPro" id="IPR006311">
    <property type="entry name" value="TAT_signal"/>
</dbReference>
<dbReference type="Proteomes" id="UP000243250">
    <property type="component" value="Unassembled WGS sequence"/>
</dbReference>
<evidence type="ECO:0000313" key="3">
    <source>
        <dbReference type="Proteomes" id="UP000243250"/>
    </source>
</evidence>
<evidence type="ECO:0000313" key="2">
    <source>
        <dbReference type="EMBL" id="SFR68818.1"/>
    </source>
</evidence>
<accession>A0A1I6IQ24</accession>
<dbReference type="PROSITE" id="PS51318">
    <property type="entry name" value="TAT"/>
    <property type="match status" value="1"/>
</dbReference>
<dbReference type="EMBL" id="FOYS01000007">
    <property type="protein sequence ID" value="SFR68818.1"/>
    <property type="molecule type" value="Genomic_DNA"/>
</dbReference>
<sequence length="134" mass="14200">MATRRTFLRALPASVLAVGGGCLGSPPRGTGPRRPPDAPAGQPRQTPEKDELYVERFDFEATDSGGLRVFGAVGNRGDVERVATVRVRVTVGGESYTDEEDVTVGPGETATFSTAFEVTEKRFANGGELDVTLV</sequence>
<gene>
    <name evidence="2" type="ORF">SAMN04488124_3480</name>
</gene>
<name>A0A1I6IQ24_9EURY</name>
<organism evidence="2 3">
    <name type="scientific">Halogeometricum limi</name>
    <dbReference type="NCBI Taxonomy" id="555875"/>
    <lineage>
        <taxon>Archaea</taxon>
        <taxon>Methanobacteriati</taxon>
        <taxon>Methanobacteriota</taxon>
        <taxon>Stenosarchaea group</taxon>
        <taxon>Halobacteria</taxon>
        <taxon>Halobacteriales</taxon>
        <taxon>Haloferacaceae</taxon>
        <taxon>Halogeometricum</taxon>
    </lineage>
</organism>
<keyword evidence="3" id="KW-1185">Reference proteome</keyword>
<reference evidence="3" key="1">
    <citation type="submission" date="2016-10" db="EMBL/GenBank/DDBJ databases">
        <authorList>
            <person name="Varghese N."/>
            <person name="Submissions S."/>
        </authorList>
    </citation>
    <scope>NUCLEOTIDE SEQUENCE [LARGE SCALE GENOMIC DNA]</scope>
    <source>
        <strain evidence="3">CGMCC 1.8711</strain>
    </source>
</reference>
<protein>
    <submittedName>
        <fullName evidence="2">Uncharacterized protein</fullName>
    </submittedName>
</protein>